<evidence type="ECO:0000259" key="11">
    <source>
        <dbReference type="PROSITE" id="PS50893"/>
    </source>
</evidence>
<proteinExistence type="inferred from homology"/>
<dbReference type="OrthoDB" id="9806127at2"/>
<evidence type="ECO:0000256" key="3">
    <source>
        <dbReference type="ARBA" id="ARBA00022475"/>
    </source>
</evidence>
<sequence>MNSPDWRGKFDESPDLPIDEAVPRRQEARALLFSLLRPYRWVVAVLAIVVVVENAARLSVPILVQKGIDDGIPPLLEGRPATTLLTVVATLCGVVIVQAVSRMYFLRRSGRTGQKVLLELRRRVFRHFGRLDIAFHDRYTSGRVVSRSTNDVEAIQDMLETGFDSLITAVLTLVGTAVLLVVLDVKLGLMCLAAFPVLVLLVWWFRRESSKTYRDVREISALVIVQFVETMTGIKAVQAYRREPRNQQIFEEVADRYRVINERTFKLLAIFMPGVKLVGNLTTGVVLLYGGYRVLHGEMTIGTLAAFLLYLRMFFEPMQEISQFFNTFQSAASALEKLAGVLAEKPAISDPAKPADLGDVRGEIALREVKFEYVPGRPVLPGLDLVIPAGQTVALVGTTGAGKTTIAKLLTRFYDPVSGVVTLDGIDLRDVSQADLRRHVVMVTQENFMFGGTIADNIRFGRPDATDEQVREAAKAVGAHTFIEALPEGYDTDVAKRGGRLSAGQRQLVAFARAFLADPAVLILDEATSSLDIPSERLVQRALETVLADRTAVVIAHRLSTVQIADRVLVLEHGRIVEDGAPDELTARDGGHYAALHRSWVQSLA</sequence>
<dbReference type="GO" id="GO:0005524">
    <property type="term" value="F:ATP binding"/>
    <property type="evidence" value="ECO:0007669"/>
    <property type="project" value="UniProtKB-KW"/>
</dbReference>
<keyword evidence="6" id="KW-0067">ATP-binding</keyword>
<dbReference type="InterPro" id="IPR036640">
    <property type="entry name" value="ABC1_TM_sf"/>
</dbReference>
<dbReference type="Gene3D" id="1.20.1560.10">
    <property type="entry name" value="ABC transporter type 1, transmembrane domain"/>
    <property type="match status" value="1"/>
</dbReference>
<dbReference type="InterPro" id="IPR039421">
    <property type="entry name" value="Type_1_exporter"/>
</dbReference>
<dbReference type="Proteomes" id="UP000078396">
    <property type="component" value="Unassembled WGS sequence"/>
</dbReference>
<evidence type="ECO:0000313" key="14">
    <source>
        <dbReference type="Proteomes" id="UP000078396"/>
    </source>
</evidence>
<accession>A0A178LKL5</accession>
<dbReference type="GO" id="GO:0016887">
    <property type="term" value="F:ATP hydrolysis activity"/>
    <property type="evidence" value="ECO:0007669"/>
    <property type="project" value="InterPro"/>
</dbReference>
<dbReference type="PANTHER" id="PTHR43394:SF1">
    <property type="entry name" value="ATP-BINDING CASSETTE SUB-FAMILY B MEMBER 10, MITOCHONDRIAL"/>
    <property type="match status" value="1"/>
</dbReference>
<dbReference type="InterPro" id="IPR003439">
    <property type="entry name" value="ABC_transporter-like_ATP-bd"/>
</dbReference>
<keyword evidence="7 10" id="KW-1133">Transmembrane helix</keyword>
<evidence type="ECO:0000256" key="2">
    <source>
        <dbReference type="ARBA" id="ARBA00022448"/>
    </source>
</evidence>
<dbReference type="FunFam" id="3.40.50.300:FF:000299">
    <property type="entry name" value="ABC transporter ATP-binding protein/permease"/>
    <property type="match status" value="1"/>
</dbReference>
<evidence type="ECO:0000256" key="10">
    <source>
        <dbReference type="SAM" id="Phobius"/>
    </source>
</evidence>
<dbReference type="GO" id="GO:0005886">
    <property type="term" value="C:plasma membrane"/>
    <property type="evidence" value="ECO:0007669"/>
    <property type="project" value="UniProtKB-SubCell"/>
</dbReference>
<dbReference type="PROSITE" id="PS00211">
    <property type="entry name" value="ABC_TRANSPORTER_1"/>
    <property type="match status" value="1"/>
</dbReference>
<evidence type="ECO:0000313" key="13">
    <source>
        <dbReference type="EMBL" id="OAN31624.1"/>
    </source>
</evidence>
<dbReference type="RefSeq" id="WP_064284566.1">
    <property type="nucleotide sequence ID" value="NZ_LWCS01000057.1"/>
</dbReference>
<dbReference type="AlphaFoldDB" id="A0A178LKL5"/>
<organism evidence="13 14">
    <name type="scientific">Mycolicibacterium iranicum</name>
    <name type="common">Mycobacterium iranicum</name>
    <dbReference type="NCBI Taxonomy" id="912594"/>
    <lineage>
        <taxon>Bacteria</taxon>
        <taxon>Bacillati</taxon>
        <taxon>Actinomycetota</taxon>
        <taxon>Actinomycetes</taxon>
        <taxon>Mycobacteriales</taxon>
        <taxon>Mycobacteriaceae</taxon>
        <taxon>Mycolicibacterium</taxon>
    </lineage>
</organism>
<reference evidence="13 14" key="1">
    <citation type="submission" date="2016-04" db="EMBL/GenBank/DDBJ databases">
        <title>Draft Genome Sequences of Staphylococcus capitis Strain H36, S. capitis Strain H65, S. cohnii Strain H62, S. hominis Strain H69, Mycobacterium iranicum Strain H39, Plantibacter sp. Strain H53, Pseudomonas oryzihabitans Strain H72, and Microbacterium sp. Strain H83, isolated from residential settings.</title>
        <authorList>
            <person name="Lymperopoulou D."/>
            <person name="Adams R.I."/>
            <person name="Lindow S."/>
            <person name="Coil D.A."/>
            <person name="Jospin G."/>
            <person name="Eisen J.A."/>
        </authorList>
    </citation>
    <scope>NUCLEOTIDE SEQUENCE [LARGE SCALE GENOMIC DNA]</scope>
    <source>
        <strain evidence="13 14">H39</strain>
    </source>
</reference>
<dbReference type="InterPro" id="IPR003593">
    <property type="entry name" value="AAA+_ATPase"/>
</dbReference>
<keyword evidence="5" id="KW-0547">Nucleotide-binding</keyword>
<evidence type="ECO:0000256" key="7">
    <source>
        <dbReference type="ARBA" id="ARBA00022989"/>
    </source>
</evidence>
<evidence type="ECO:0000256" key="6">
    <source>
        <dbReference type="ARBA" id="ARBA00022840"/>
    </source>
</evidence>
<dbReference type="eggNOG" id="COG1132">
    <property type="taxonomic scope" value="Bacteria"/>
</dbReference>
<evidence type="ECO:0000256" key="5">
    <source>
        <dbReference type="ARBA" id="ARBA00022741"/>
    </source>
</evidence>
<comment type="subcellular location">
    <subcellularLocation>
        <location evidence="1">Cell membrane</location>
        <topology evidence="1">Multi-pass membrane protein</topology>
    </subcellularLocation>
</comment>
<keyword evidence="8 10" id="KW-0472">Membrane</keyword>
<dbReference type="EMBL" id="LWCS01000057">
    <property type="protein sequence ID" value="OAN31624.1"/>
    <property type="molecule type" value="Genomic_DNA"/>
</dbReference>
<dbReference type="SUPFAM" id="SSF52540">
    <property type="entry name" value="P-loop containing nucleoside triphosphate hydrolases"/>
    <property type="match status" value="1"/>
</dbReference>
<evidence type="ECO:0000256" key="1">
    <source>
        <dbReference type="ARBA" id="ARBA00004651"/>
    </source>
</evidence>
<keyword evidence="4 10" id="KW-0812">Transmembrane</keyword>
<dbReference type="InterPro" id="IPR017871">
    <property type="entry name" value="ABC_transporter-like_CS"/>
</dbReference>
<comment type="caution">
    <text evidence="13">The sequence shown here is derived from an EMBL/GenBank/DDBJ whole genome shotgun (WGS) entry which is preliminary data.</text>
</comment>
<dbReference type="GO" id="GO:0015421">
    <property type="term" value="F:ABC-type oligopeptide transporter activity"/>
    <property type="evidence" value="ECO:0007669"/>
    <property type="project" value="TreeGrafter"/>
</dbReference>
<feature type="domain" description="ABC transmembrane type-1" evidence="12">
    <location>
        <begin position="44"/>
        <end position="330"/>
    </location>
</feature>
<evidence type="ECO:0000256" key="8">
    <source>
        <dbReference type="ARBA" id="ARBA00023136"/>
    </source>
</evidence>
<dbReference type="SUPFAM" id="SSF90123">
    <property type="entry name" value="ABC transporter transmembrane region"/>
    <property type="match status" value="1"/>
</dbReference>
<feature type="domain" description="ABC transporter" evidence="11">
    <location>
        <begin position="364"/>
        <end position="598"/>
    </location>
</feature>
<keyword evidence="2" id="KW-0813">Transport</keyword>
<keyword evidence="3" id="KW-1003">Cell membrane</keyword>
<name>A0A178LKL5_MYCIR</name>
<feature type="transmembrane region" description="Helical" evidence="10">
    <location>
        <begin position="163"/>
        <end position="181"/>
    </location>
</feature>
<dbReference type="SMART" id="SM00382">
    <property type="entry name" value="AAA"/>
    <property type="match status" value="1"/>
</dbReference>
<dbReference type="InterPro" id="IPR027417">
    <property type="entry name" value="P-loop_NTPase"/>
</dbReference>
<gene>
    <name evidence="13" type="ORF">A4X20_28950</name>
</gene>
<feature type="transmembrane region" description="Helical" evidence="10">
    <location>
        <begin position="267"/>
        <end position="289"/>
    </location>
</feature>
<comment type="similarity">
    <text evidence="9">Belongs to the ABC transporter superfamily. Lipid exporter (TC 3.A.1.106) family.</text>
</comment>
<feature type="transmembrane region" description="Helical" evidence="10">
    <location>
        <begin position="41"/>
        <end position="64"/>
    </location>
</feature>
<protein>
    <submittedName>
        <fullName evidence="13">ABC transporter</fullName>
    </submittedName>
</protein>
<dbReference type="CDD" id="cd18546">
    <property type="entry name" value="ABC_6TM_Rv0194_D2_like"/>
    <property type="match status" value="1"/>
</dbReference>
<dbReference type="InterPro" id="IPR011527">
    <property type="entry name" value="ABC1_TM_dom"/>
</dbReference>
<feature type="transmembrane region" description="Helical" evidence="10">
    <location>
        <begin position="84"/>
        <end position="105"/>
    </location>
</feature>
<feature type="transmembrane region" description="Helical" evidence="10">
    <location>
        <begin position="187"/>
        <end position="205"/>
    </location>
</feature>
<evidence type="ECO:0000256" key="9">
    <source>
        <dbReference type="ARBA" id="ARBA00061644"/>
    </source>
</evidence>
<evidence type="ECO:0000256" key="4">
    <source>
        <dbReference type="ARBA" id="ARBA00022692"/>
    </source>
</evidence>
<dbReference type="PANTHER" id="PTHR43394">
    <property type="entry name" value="ATP-DEPENDENT PERMEASE MDL1, MITOCHONDRIAL"/>
    <property type="match status" value="1"/>
</dbReference>
<dbReference type="Pfam" id="PF00664">
    <property type="entry name" value="ABC_membrane"/>
    <property type="match status" value="1"/>
</dbReference>
<dbReference type="Pfam" id="PF00005">
    <property type="entry name" value="ABC_tran"/>
    <property type="match status" value="1"/>
</dbReference>
<dbReference type="Gene3D" id="3.40.50.300">
    <property type="entry name" value="P-loop containing nucleotide triphosphate hydrolases"/>
    <property type="match status" value="1"/>
</dbReference>
<dbReference type="PROSITE" id="PS50929">
    <property type="entry name" value="ABC_TM1F"/>
    <property type="match status" value="1"/>
</dbReference>
<dbReference type="PROSITE" id="PS50893">
    <property type="entry name" value="ABC_TRANSPORTER_2"/>
    <property type="match status" value="1"/>
</dbReference>
<evidence type="ECO:0000259" key="12">
    <source>
        <dbReference type="PROSITE" id="PS50929"/>
    </source>
</evidence>
<dbReference type="STRING" id="912594.AWC12_02370"/>